<reference evidence="3" key="1">
    <citation type="journal article" date="2018" name="Genome Biol. Evol.">
        <title>Genomics and development of Lentinus tigrinus, a white-rot wood-decaying mushroom with dimorphic fruiting bodies.</title>
        <authorList>
            <person name="Wu B."/>
            <person name="Xu Z."/>
            <person name="Knudson A."/>
            <person name="Carlson A."/>
            <person name="Chen N."/>
            <person name="Kovaka S."/>
            <person name="LaButti K."/>
            <person name="Lipzen A."/>
            <person name="Pennachio C."/>
            <person name="Riley R."/>
            <person name="Schakwitz W."/>
            <person name="Umezawa K."/>
            <person name="Ohm R.A."/>
            <person name="Grigoriev I.V."/>
            <person name="Nagy L.G."/>
            <person name="Gibbons J."/>
            <person name="Hibbett D."/>
        </authorList>
    </citation>
    <scope>NUCLEOTIDE SEQUENCE [LARGE SCALE GENOMIC DNA]</scope>
    <source>
        <strain evidence="3">ALCF2SS1-6</strain>
    </source>
</reference>
<name>A0A5C2SCM9_9APHY</name>
<proteinExistence type="predicted"/>
<evidence type="ECO:0000259" key="2">
    <source>
        <dbReference type="Pfam" id="PF20151"/>
    </source>
</evidence>
<protein>
    <recommendedName>
        <fullName evidence="2">DUF6533 domain-containing protein</fullName>
    </recommendedName>
</protein>
<keyword evidence="1" id="KW-0472">Membrane</keyword>
<dbReference type="AlphaFoldDB" id="A0A5C2SCM9"/>
<evidence type="ECO:0000256" key="1">
    <source>
        <dbReference type="SAM" id="Phobius"/>
    </source>
</evidence>
<evidence type="ECO:0000313" key="3">
    <source>
        <dbReference type="EMBL" id="RPD60914.1"/>
    </source>
</evidence>
<dbReference type="STRING" id="1328759.A0A5C2SCM9"/>
<accession>A0A5C2SCM9</accession>
<evidence type="ECO:0000313" key="4">
    <source>
        <dbReference type="Proteomes" id="UP000313359"/>
    </source>
</evidence>
<dbReference type="OrthoDB" id="2756498at2759"/>
<feature type="transmembrane region" description="Helical" evidence="1">
    <location>
        <begin position="111"/>
        <end position="131"/>
    </location>
</feature>
<dbReference type="EMBL" id="ML122264">
    <property type="protein sequence ID" value="RPD60914.1"/>
    <property type="molecule type" value="Genomic_DNA"/>
</dbReference>
<feature type="transmembrane region" description="Helical" evidence="1">
    <location>
        <begin position="80"/>
        <end position="99"/>
    </location>
</feature>
<organism evidence="3 4">
    <name type="scientific">Lentinus tigrinus ALCF2SS1-6</name>
    <dbReference type="NCBI Taxonomy" id="1328759"/>
    <lineage>
        <taxon>Eukaryota</taxon>
        <taxon>Fungi</taxon>
        <taxon>Dikarya</taxon>
        <taxon>Basidiomycota</taxon>
        <taxon>Agaricomycotina</taxon>
        <taxon>Agaricomycetes</taxon>
        <taxon>Polyporales</taxon>
        <taxon>Polyporaceae</taxon>
        <taxon>Lentinus</taxon>
    </lineage>
</organism>
<keyword evidence="4" id="KW-1185">Reference proteome</keyword>
<keyword evidence="1" id="KW-0812">Transmembrane</keyword>
<feature type="transmembrane region" description="Helical" evidence="1">
    <location>
        <begin position="55"/>
        <end position="74"/>
    </location>
</feature>
<dbReference type="InterPro" id="IPR045340">
    <property type="entry name" value="DUF6533"/>
</dbReference>
<dbReference type="Proteomes" id="UP000313359">
    <property type="component" value="Unassembled WGS sequence"/>
</dbReference>
<gene>
    <name evidence="3" type="ORF">L227DRAFT_610989</name>
</gene>
<keyword evidence="1" id="KW-1133">Transmembrane helix</keyword>
<sequence>MSDTQFISPVTIGEMLDAAFMPQGYYVEVACIGLIVYEHLLTLEDERRVIWARPWSIPTILFLLNRYLLLLFGFCRLPGVLQIVTPLAMIIVNTVFMALRTHTINNYRWFWTILLILLGCVDIPPNIVILVQGKYVAIRPTGLPFWGCAEASYEPDRLDKPVWKRGI</sequence>
<feature type="domain" description="DUF6533" evidence="2">
    <location>
        <begin position="26"/>
        <end position="71"/>
    </location>
</feature>
<dbReference type="Pfam" id="PF20151">
    <property type="entry name" value="DUF6533"/>
    <property type="match status" value="1"/>
</dbReference>